<comment type="caution">
    <text evidence="1">The sequence shown here is derived from an EMBL/GenBank/DDBJ whole genome shotgun (WGS) entry which is preliminary data.</text>
</comment>
<protein>
    <submittedName>
        <fullName evidence="1">Uncharacterized protein</fullName>
    </submittedName>
</protein>
<accession>A0ABX2DPJ5</accession>
<dbReference type="EMBL" id="JABMKX010000006">
    <property type="protein sequence ID" value="NQX46039.1"/>
    <property type="molecule type" value="Genomic_DNA"/>
</dbReference>
<proteinExistence type="predicted"/>
<evidence type="ECO:0000313" key="2">
    <source>
        <dbReference type="Proteomes" id="UP000711047"/>
    </source>
</evidence>
<name>A0ABX2DPJ5_9BACL</name>
<reference evidence="1 2" key="1">
    <citation type="submission" date="2020-05" db="EMBL/GenBank/DDBJ databases">
        <title>Paenibacillus glebae, sp. nov., Paenibacillus humi sp. nov., Paenibacillus pedi sp. nov., Paenibacillus terrestris sp. nov. and Paenibacillus terricola sp. nov., isolated from a forest top soil sample.</title>
        <authorList>
            <person name="Qi S."/>
            <person name="Carlier A."/>
            <person name="Cnockaert M."/>
            <person name="Vandamme P."/>
        </authorList>
    </citation>
    <scope>NUCLEOTIDE SEQUENCE [LARGE SCALE GENOMIC DNA]</scope>
    <source>
        <strain evidence="1 2">LMG 29502</strain>
    </source>
</reference>
<dbReference type="Proteomes" id="UP000711047">
    <property type="component" value="Unassembled WGS sequence"/>
</dbReference>
<sequence length="185" mass="21006">MSGMHEEELLMSSAGTDGEPAVTYEEMICLLEACLIEQPFPQNLMSHIAYYFISRFRQSMPALRLLLNSGYPAEAGNILRMLVEYTITLKFIANQPDIRASRFIEEASIIPLHPEFEMLAMAEETKMLDWFHSIYLPYSSAITMHSSRELDELFVPGCHEDCDTMDLLALSCDLAVVLLDCIRSL</sequence>
<dbReference type="InterPro" id="IPR043733">
    <property type="entry name" value="DUF5677"/>
</dbReference>
<organism evidence="1 2">
    <name type="scientific">Paenibacillus tritici</name>
    <dbReference type="NCBI Taxonomy" id="1873425"/>
    <lineage>
        <taxon>Bacteria</taxon>
        <taxon>Bacillati</taxon>
        <taxon>Bacillota</taxon>
        <taxon>Bacilli</taxon>
        <taxon>Bacillales</taxon>
        <taxon>Paenibacillaceae</taxon>
        <taxon>Paenibacillus</taxon>
    </lineage>
</organism>
<evidence type="ECO:0000313" key="1">
    <source>
        <dbReference type="EMBL" id="NQX46039.1"/>
    </source>
</evidence>
<dbReference type="Pfam" id="PF18928">
    <property type="entry name" value="DUF5677"/>
    <property type="match status" value="1"/>
</dbReference>
<keyword evidence="2" id="KW-1185">Reference proteome</keyword>
<gene>
    <name evidence="1" type="ORF">HQN87_11920</name>
</gene>